<comment type="cofactor">
    <cofactor evidence="2">
        <name>Mg(2+)</name>
        <dbReference type="ChEBI" id="CHEBI:18420"/>
    </cofactor>
</comment>
<evidence type="ECO:0000259" key="9">
    <source>
        <dbReference type="SMART" id="SM00861"/>
    </source>
</evidence>
<dbReference type="Pfam" id="PF00456">
    <property type="entry name" value="Transketolase_N"/>
    <property type="match status" value="1"/>
</dbReference>
<dbReference type="EMBL" id="JAWCUI010000043">
    <property type="protein sequence ID" value="KAL1892599.1"/>
    <property type="molecule type" value="Genomic_DNA"/>
</dbReference>
<organism evidence="10 11">
    <name type="scientific">Sporothrix stenoceras</name>
    <dbReference type="NCBI Taxonomy" id="5173"/>
    <lineage>
        <taxon>Eukaryota</taxon>
        <taxon>Fungi</taxon>
        <taxon>Dikarya</taxon>
        <taxon>Ascomycota</taxon>
        <taxon>Pezizomycotina</taxon>
        <taxon>Sordariomycetes</taxon>
        <taxon>Sordariomycetidae</taxon>
        <taxon>Ophiostomatales</taxon>
        <taxon>Ophiostomataceae</taxon>
        <taxon>Sporothrix</taxon>
    </lineage>
</organism>
<keyword evidence="6" id="KW-0479">Metal-binding</keyword>
<dbReference type="PANTHER" id="PTHR43522">
    <property type="entry name" value="TRANSKETOLASE"/>
    <property type="match status" value="1"/>
</dbReference>
<proteinExistence type="inferred from homology"/>
<dbReference type="Gene3D" id="3.40.50.920">
    <property type="match status" value="1"/>
</dbReference>
<sequence>MAPGAVETAPAAIAALGSKLQNGSSNNQTFTLNETEKKQVDVVLRQFRCLIADLCEQFKGGHPGSAMGMAAIGIALWKYVMRYSPANADYFNRDRFVLSNGHTCLFQYAFLHLTGYSSMTLEQLKSYHSSRTDSICPGHPEIENEGIEVTTGPLGQGIANAVGLAMATKNLAATYNTESHSVVDNMTYCMIGDACLQEGVALEAIQLAGHWKLDNLVVLYDNNQITCDGSVDLVNSGEDVNAKMRASGWTVLDIDDGCYNVEGIVVALKSARDSSVNKGRPTFINIHTIIGIGSKVAGDAKAHGAAYGAEDVANIKRNFGMDTEKSFVLDKEVYDFFSDCRPRGEALEAEWKDRVAAFGASFPERHAEFVLRTKGQCPADWRSLIPAKEQFPTAPTPSRKSAGLVCNPLAAGLSNMIVGTADLSPSVNMIWPNKVDFQHPDLRTSCGINGNYSGRYIHWGIREHAMAAMSNGLAAFNKGTFLPVTSSFFMFYLYAAPGVRMGALQHLQAIHIATHDSIGTGEDGPTHQPIELAALYRAMPNLLYIRPCDSEETAGAFTAAIQATNTPTIVSLSRQALPQFPAQSSRTGVEHGAYVFIEDDQADLTLIGVGSEMKFAVEARDLLREKHNIRARIVSFPCQRLFEAQSREYKRSVLQHQRVPALVVEAYAANGWERYADAGYSMSTFGHSLPGADAYKFFGFTADKIAEAAAGLVEDVKANGLNSLRGEFRDLNTARQH</sequence>
<dbReference type="InterPro" id="IPR009014">
    <property type="entry name" value="Transketo_C/PFOR_II"/>
</dbReference>
<dbReference type="Gene3D" id="3.40.50.970">
    <property type="match status" value="2"/>
</dbReference>
<dbReference type="CDD" id="cd02012">
    <property type="entry name" value="TPP_TK"/>
    <property type="match status" value="1"/>
</dbReference>
<gene>
    <name evidence="10" type="ORF">Sste5346_006884</name>
</gene>
<evidence type="ECO:0000313" key="10">
    <source>
        <dbReference type="EMBL" id="KAL1892599.1"/>
    </source>
</evidence>
<dbReference type="PANTHER" id="PTHR43522:SF6">
    <property type="entry name" value="TRANSKETOLASE-LIKE PYRIMIDINE-BINDING DOMAIN-CONTAINING PROTEIN-RELATED"/>
    <property type="match status" value="1"/>
</dbReference>
<evidence type="ECO:0000256" key="4">
    <source>
        <dbReference type="ARBA" id="ARBA00007131"/>
    </source>
</evidence>
<dbReference type="CDD" id="cd07033">
    <property type="entry name" value="TPP_PYR_DXS_TK_like"/>
    <property type="match status" value="1"/>
</dbReference>
<keyword evidence="11" id="KW-1185">Reference proteome</keyword>
<dbReference type="SUPFAM" id="SSF52518">
    <property type="entry name" value="Thiamin diphosphate-binding fold (THDP-binding)"/>
    <property type="match status" value="2"/>
</dbReference>
<dbReference type="InterPro" id="IPR020826">
    <property type="entry name" value="Transketolase_BS"/>
</dbReference>
<comment type="cofactor">
    <cofactor evidence="3">
        <name>thiamine diphosphate</name>
        <dbReference type="ChEBI" id="CHEBI:58937"/>
    </cofactor>
</comment>
<evidence type="ECO:0000313" key="11">
    <source>
        <dbReference type="Proteomes" id="UP001583186"/>
    </source>
</evidence>
<evidence type="ECO:0000256" key="1">
    <source>
        <dbReference type="ARBA" id="ARBA00001941"/>
    </source>
</evidence>
<dbReference type="SMART" id="SM00861">
    <property type="entry name" value="Transket_pyr"/>
    <property type="match status" value="1"/>
</dbReference>
<feature type="domain" description="Transketolase-like pyrimidine-binding" evidence="9">
    <location>
        <begin position="396"/>
        <end position="579"/>
    </location>
</feature>
<dbReference type="Pfam" id="PF22613">
    <property type="entry name" value="Transketolase_C_1"/>
    <property type="match status" value="1"/>
</dbReference>
<dbReference type="InterPro" id="IPR005474">
    <property type="entry name" value="Transketolase_N"/>
</dbReference>
<evidence type="ECO:0000256" key="2">
    <source>
        <dbReference type="ARBA" id="ARBA00001946"/>
    </source>
</evidence>
<dbReference type="InterPro" id="IPR033247">
    <property type="entry name" value="Transketolase_fam"/>
</dbReference>
<evidence type="ECO:0000256" key="5">
    <source>
        <dbReference type="ARBA" id="ARBA00022679"/>
    </source>
</evidence>
<evidence type="ECO:0000256" key="6">
    <source>
        <dbReference type="ARBA" id="ARBA00022723"/>
    </source>
</evidence>
<dbReference type="InterPro" id="IPR055152">
    <property type="entry name" value="Transketolase-like_C_2"/>
</dbReference>
<evidence type="ECO:0000256" key="7">
    <source>
        <dbReference type="ARBA" id="ARBA00022842"/>
    </source>
</evidence>
<evidence type="ECO:0000256" key="3">
    <source>
        <dbReference type="ARBA" id="ARBA00001964"/>
    </source>
</evidence>
<dbReference type="Pfam" id="PF02779">
    <property type="entry name" value="Transket_pyr"/>
    <property type="match status" value="1"/>
</dbReference>
<dbReference type="SUPFAM" id="SSF52922">
    <property type="entry name" value="TK C-terminal domain-like"/>
    <property type="match status" value="1"/>
</dbReference>
<comment type="similarity">
    <text evidence="4">Belongs to the transketolase family.</text>
</comment>
<accession>A0ABR3YW36</accession>
<dbReference type="InterPro" id="IPR049557">
    <property type="entry name" value="Transketolase_CS"/>
</dbReference>
<comment type="cofactor">
    <cofactor evidence="1">
        <name>Co(2+)</name>
        <dbReference type="ChEBI" id="CHEBI:48828"/>
    </cofactor>
</comment>
<protein>
    <recommendedName>
        <fullName evidence="9">Transketolase-like pyrimidine-binding domain-containing protein</fullName>
    </recommendedName>
</protein>
<dbReference type="Proteomes" id="UP001583186">
    <property type="component" value="Unassembled WGS sequence"/>
</dbReference>
<dbReference type="PROSITE" id="PS00802">
    <property type="entry name" value="TRANSKETOLASE_2"/>
    <property type="match status" value="1"/>
</dbReference>
<reference evidence="10 11" key="1">
    <citation type="journal article" date="2024" name="IMA Fungus">
        <title>IMA Genome - F19 : A genome assembly and annotation guide to empower mycologists, including annotated draft genome sequences of Ceratocystis pirilliformis, Diaporthe australafricana, Fusarium ophioides, Paecilomyces lecythidis, and Sporothrix stenoceras.</title>
        <authorList>
            <person name="Aylward J."/>
            <person name="Wilson A.M."/>
            <person name="Visagie C.M."/>
            <person name="Spraker J."/>
            <person name="Barnes I."/>
            <person name="Buitendag C."/>
            <person name="Ceriani C."/>
            <person name="Del Mar Angel L."/>
            <person name="du Plessis D."/>
            <person name="Fuchs T."/>
            <person name="Gasser K."/>
            <person name="Kramer D."/>
            <person name="Li W."/>
            <person name="Munsamy K."/>
            <person name="Piso A."/>
            <person name="Price J.L."/>
            <person name="Sonnekus B."/>
            <person name="Thomas C."/>
            <person name="van der Nest A."/>
            <person name="van Dijk A."/>
            <person name="van Heerden A."/>
            <person name="van Vuuren N."/>
            <person name="Yilmaz N."/>
            <person name="Duong T.A."/>
            <person name="van der Merwe N.A."/>
            <person name="Wingfield M.J."/>
            <person name="Wingfield B.D."/>
        </authorList>
    </citation>
    <scope>NUCLEOTIDE SEQUENCE [LARGE SCALE GENOMIC DNA]</scope>
    <source>
        <strain evidence="10 11">CMW 5346</strain>
    </source>
</reference>
<keyword evidence="8" id="KW-0786">Thiamine pyrophosphate</keyword>
<comment type="caution">
    <text evidence="10">The sequence shown here is derived from an EMBL/GenBank/DDBJ whole genome shotgun (WGS) entry which is preliminary data.</text>
</comment>
<keyword evidence="5" id="KW-0808">Transferase</keyword>
<name>A0ABR3YW36_9PEZI</name>
<dbReference type="InterPro" id="IPR005475">
    <property type="entry name" value="Transketolase-like_Pyr-bd"/>
</dbReference>
<dbReference type="InterPro" id="IPR029061">
    <property type="entry name" value="THDP-binding"/>
</dbReference>
<keyword evidence="7" id="KW-0460">Magnesium</keyword>
<evidence type="ECO:0000256" key="8">
    <source>
        <dbReference type="ARBA" id="ARBA00023052"/>
    </source>
</evidence>
<dbReference type="PROSITE" id="PS00801">
    <property type="entry name" value="TRANSKETOLASE_1"/>
    <property type="match status" value="1"/>
</dbReference>